<evidence type="ECO:0000313" key="2">
    <source>
        <dbReference type="EnsemblPlants" id="PNT76450"/>
    </source>
</evidence>
<dbReference type="PANTHER" id="PTHR32278:SF142">
    <property type="entry name" value="OS02G0812600 PROTEIN"/>
    <property type="match status" value="1"/>
</dbReference>
<organism evidence="1">
    <name type="scientific">Brachypodium distachyon</name>
    <name type="common">Purple false brome</name>
    <name type="synonym">Trachynia distachya</name>
    <dbReference type="NCBI Taxonomy" id="15368"/>
    <lineage>
        <taxon>Eukaryota</taxon>
        <taxon>Viridiplantae</taxon>
        <taxon>Streptophyta</taxon>
        <taxon>Embryophyta</taxon>
        <taxon>Tracheophyta</taxon>
        <taxon>Spermatophyta</taxon>
        <taxon>Magnoliopsida</taxon>
        <taxon>Liliopsida</taxon>
        <taxon>Poales</taxon>
        <taxon>Poaceae</taxon>
        <taxon>BOP clade</taxon>
        <taxon>Pooideae</taxon>
        <taxon>Stipodae</taxon>
        <taxon>Brachypodieae</taxon>
        <taxon>Brachypodium</taxon>
    </lineage>
</organism>
<reference evidence="1 2" key="1">
    <citation type="journal article" date="2010" name="Nature">
        <title>Genome sequencing and analysis of the model grass Brachypodium distachyon.</title>
        <authorList>
            <consortium name="International Brachypodium Initiative"/>
        </authorList>
    </citation>
    <scope>NUCLEOTIDE SEQUENCE [LARGE SCALE GENOMIC DNA]</scope>
    <source>
        <strain evidence="1 2">Bd21</strain>
    </source>
</reference>
<dbReference type="Pfam" id="PF14299">
    <property type="entry name" value="PP2"/>
    <property type="match status" value="1"/>
</dbReference>
<dbReference type="Proteomes" id="UP000008810">
    <property type="component" value="Chromosome 1"/>
</dbReference>
<reference evidence="2" key="3">
    <citation type="submission" date="2018-08" db="UniProtKB">
        <authorList>
            <consortium name="EnsemblPlants"/>
        </authorList>
    </citation>
    <scope>IDENTIFICATION</scope>
    <source>
        <strain evidence="2">cv. Bd21</strain>
    </source>
</reference>
<dbReference type="PANTHER" id="PTHR32278">
    <property type="entry name" value="F-BOX DOMAIN-CONTAINING PROTEIN"/>
    <property type="match status" value="1"/>
</dbReference>
<evidence type="ECO:0000313" key="3">
    <source>
        <dbReference type="Proteomes" id="UP000008810"/>
    </source>
</evidence>
<dbReference type="Gramene" id="PNT76450">
    <property type="protein sequence ID" value="PNT76450"/>
    <property type="gene ID" value="BRADI_1g48275v3"/>
</dbReference>
<dbReference type="InterPro" id="IPR025886">
    <property type="entry name" value="PP2-like"/>
</dbReference>
<dbReference type="AlphaFoldDB" id="A0A2K2DQ99"/>
<dbReference type="EMBL" id="CM000880">
    <property type="protein sequence ID" value="PNT76450.1"/>
    <property type="molecule type" value="Genomic_DNA"/>
</dbReference>
<proteinExistence type="predicted"/>
<accession>A0A2K2DQ99</accession>
<gene>
    <name evidence="1" type="ORF">BRADI_1g48275v3</name>
</gene>
<reference evidence="1" key="2">
    <citation type="submission" date="2017-06" db="EMBL/GenBank/DDBJ databases">
        <title>WGS assembly of Brachypodium distachyon.</title>
        <authorList>
            <consortium name="The International Brachypodium Initiative"/>
            <person name="Lucas S."/>
            <person name="Harmon-Smith M."/>
            <person name="Lail K."/>
            <person name="Tice H."/>
            <person name="Grimwood J."/>
            <person name="Bruce D."/>
            <person name="Barry K."/>
            <person name="Shu S."/>
            <person name="Lindquist E."/>
            <person name="Wang M."/>
            <person name="Pitluck S."/>
            <person name="Vogel J.P."/>
            <person name="Garvin D.F."/>
            <person name="Mockler T.C."/>
            <person name="Schmutz J."/>
            <person name="Rokhsar D."/>
            <person name="Bevan M.W."/>
        </authorList>
    </citation>
    <scope>NUCLEOTIDE SEQUENCE</scope>
    <source>
        <strain evidence="1">Bd21</strain>
    </source>
</reference>
<name>A0A2K2DQ99_BRADI</name>
<dbReference type="OrthoDB" id="654977at2759"/>
<dbReference type="InParanoid" id="A0A2K2DQ99"/>
<evidence type="ECO:0008006" key="4">
    <source>
        <dbReference type="Google" id="ProtNLM"/>
    </source>
</evidence>
<dbReference type="STRING" id="15368.A0A2K2DQ99"/>
<evidence type="ECO:0000313" key="1">
    <source>
        <dbReference type="EMBL" id="PNT76450.1"/>
    </source>
</evidence>
<protein>
    <recommendedName>
        <fullName evidence="4">F-box domain-containing protein</fullName>
    </recommendedName>
</protein>
<sequence length="134" mass="15605">MEIERLPEELLTEIPSARLSSKGLFQRLAVQPALLPGKLVRMRLDRATGAKCYALCARSLHISWGETQEYWRWIHVDVDDCYTTRGERFSEATQLVGVYWLEIRGRIESKMLSKNTAYKARMVFKLGKEREKLN</sequence>
<keyword evidence="3" id="KW-1185">Reference proteome</keyword>
<dbReference type="EnsemblPlants" id="PNT76450">
    <property type="protein sequence ID" value="PNT76450"/>
    <property type="gene ID" value="BRADI_1g48275v3"/>
</dbReference>